<dbReference type="InterPro" id="IPR037185">
    <property type="entry name" value="EmrE-like"/>
</dbReference>
<gene>
    <name evidence="7" type="ORF">METZ01_LOCUS107836</name>
</gene>
<dbReference type="GO" id="GO:0016020">
    <property type="term" value="C:membrane"/>
    <property type="evidence" value="ECO:0007669"/>
    <property type="project" value="UniProtKB-SubCell"/>
</dbReference>
<evidence type="ECO:0000256" key="2">
    <source>
        <dbReference type="ARBA" id="ARBA00022692"/>
    </source>
</evidence>
<evidence type="ECO:0000259" key="6">
    <source>
        <dbReference type="Pfam" id="PF00892"/>
    </source>
</evidence>
<dbReference type="EMBL" id="UINC01012612">
    <property type="protein sequence ID" value="SVA54982.1"/>
    <property type="molecule type" value="Genomic_DNA"/>
</dbReference>
<feature type="transmembrane region" description="Helical" evidence="5">
    <location>
        <begin position="44"/>
        <end position="65"/>
    </location>
</feature>
<feature type="transmembrane region" description="Helical" evidence="5">
    <location>
        <begin position="210"/>
        <end position="229"/>
    </location>
</feature>
<keyword evidence="3 5" id="KW-1133">Transmembrane helix</keyword>
<dbReference type="Pfam" id="PF00892">
    <property type="entry name" value="EamA"/>
    <property type="match status" value="2"/>
</dbReference>
<name>A0A381WRI5_9ZZZZ</name>
<feature type="transmembrane region" description="Helical" evidence="5">
    <location>
        <begin position="154"/>
        <end position="172"/>
    </location>
</feature>
<accession>A0A381WRI5</accession>
<feature type="transmembrane region" description="Helical" evidence="5">
    <location>
        <begin position="266"/>
        <end position="284"/>
    </location>
</feature>
<feature type="transmembrane region" description="Helical" evidence="5">
    <location>
        <begin position="103"/>
        <end position="121"/>
    </location>
</feature>
<feature type="transmembrane region" description="Helical" evidence="5">
    <location>
        <begin position="12"/>
        <end position="32"/>
    </location>
</feature>
<evidence type="ECO:0000256" key="4">
    <source>
        <dbReference type="ARBA" id="ARBA00023136"/>
    </source>
</evidence>
<evidence type="ECO:0000313" key="7">
    <source>
        <dbReference type="EMBL" id="SVA54982.1"/>
    </source>
</evidence>
<reference evidence="7" key="1">
    <citation type="submission" date="2018-05" db="EMBL/GenBank/DDBJ databases">
        <authorList>
            <person name="Lanie J.A."/>
            <person name="Ng W.-L."/>
            <person name="Kazmierczak K.M."/>
            <person name="Andrzejewski T.M."/>
            <person name="Davidsen T.M."/>
            <person name="Wayne K.J."/>
            <person name="Tettelin H."/>
            <person name="Glass J.I."/>
            <person name="Rusch D."/>
            <person name="Podicherti R."/>
            <person name="Tsui H.-C.T."/>
            <person name="Winkler M.E."/>
        </authorList>
    </citation>
    <scope>NUCLEOTIDE SEQUENCE</scope>
</reference>
<dbReference type="InterPro" id="IPR000620">
    <property type="entry name" value="EamA_dom"/>
</dbReference>
<keyword evidence="2 5" id="KW-0812">Transmembrane</keyword>
<dbReference type="SUPFAM" id="SSF103481">
    <property type="entry name" value="Multidrug resistance efflux transporter EmrE"/>
    <property type="match status" value="2"/>
</dbReference>
<dbReference type="PANTHER" id="PTHR22911:SF6">
    <property type="entry name" value="SOLUTE CARRIER FAMILY 35 MEMBER G1"/>
    <property type="match status" value="1"/>
</dbReference>
<feature type="transmembrane region" description="Helical" evidence="5">
    <location>
        <begin position="77"/>
        <end position="97"/>
    </location>
</feature>
<comment type="subcellular location">
    <subcellularLocation>
        <location evidence="1">Membrane</location>
        <topology evidence="1">Multi-pass membrane protein</topology>
    </subcellularLocation>
</comment>
<protein>
    <recommendedName>
        <fullName evidence="6">EamA domain-containing protein</fullName>
    </recommendedName>
</protein>
<evidence type="ECO:0000256" key="1">
    <source>
        <dbReference type="ARBA" id="ARBA00004141"/>
    </source>
</evidence>
<feature type="domain" description="EamA" evidence="6">
    <location>
        <begin position="153"/>
        <end position="283"/>
    </location>
</feature>
<organism evidence="7">
    <name type="scientific">marine metagenome</name>
    <dbReference type="NCBI Taxonomy" id="408172"/>
    <lineage>
        <taxon>unclassified sequences</taxon>
        <taxon>metagenomes</taxon>
        <taxon>ecological metagenomes</taxon>
    </lineage>
</organism>
<evidence type="ECO:0000256" key="3">
    <source>
        <dbReference type="ARBA" id="ARBA00022989"/>
    </source>
</evidence>
<dbReference type="PANTHER" id="PTHR22911">
    <property type="entry name" value="ACYL-MALONYL CONDENSING ENZYME-RELATED"/>
    <property type="match status" value="1"/>
</dbReference>
<sequence length="305" mass="34438">MNVLSYSPKNRIIVVILSLISTCSAAIMVSGIKQLSLDLNPFIIAFYRCLCGVLIILPFMFFNKFESWKTKSIKLQFLRGSINVYSMISWFTAIGTLHLEKAAAIGFTTPLFTTLLAVLLLGEVIKFHRITALIVGFIGILVVIKPGFVPIESGTLWLLSAALSFSFVLIIVKKLSEKDSSLTTAFYHMLFMTPPTFIISLFFWQSISLYHLLLFSIVAIAGFITQLSLTQSLKMSDTTFVMPLQFTKLIWLSIIGYVIFAELPDIWTWVGAFIIFLAVIYITYREAFIKKDKPIPKQIERAIID</sequence>
<evidence type="ECO:0000256" key="5">
    <source>
        <dbReference type="SAM" id="Phobius"/>
    </source>
</evidence>
<feature type="transmembrane region" description="Helical" evidence="5">
    <location>
        <begin position="184"/>
        <end position="204"/>
    </location>
</feature>
<feature type="domain" description="EamA" evidence="6">
    <location>
        <begin position="14"/>
        <end position="144"/>
    </location>
</feature>
<proteinExistence type="predicted"/>
<feature type="transmembrane region" description="Helical" evidence="5">
    <location>
        <begin position="130"/>
        <end position="148"/>
    </location>
</feature>
<dbReference type="AlphaFoldDB" id="A0A381WRI5"/>
<keyword evidence="4 5" id="KW-0472">Membrane</keyword>
<feature type="transmembrane region" description="Helical" evidence="5">
    <location>
        <begin position="241"/>
        <end position="260"/>
    </location>
</feature>